<sequence length="180" mass="19213">MRIAFLAAPQGVEQIELTEPWKAVSEAGGSPVLVSTEPGRIQAFDHLDRADTFAVDEVVGDTSAGAFDGLVLPGGLANPDALRMDRRAVAFVRAFCDLGLPVASICHAAWMLVEADVVSGRVLTSWPSLKTDIRNAGGTWVDEQVRVCDHAPSTLVTSRRPADLPAFCPAFLEAFSHQSV</sequence>
<dbReference type="Gene3D" id="3.40.50.880">
    <property type="match status" value="1"/>
</dbReference>
<feature type="domain" description="DJ-1/PfpI" evidence="2">
    <location>
        <begin position="1"/>
        <end position="173"/>
    </location>
</feature>
<proteinExistence type="inferred from homology"/>
<dbReference type="RefSeq" id="WP_282547109.1">
    <property type="nucleotide sequence ID" value="NZ_JASCIQ010000064.1"/>
</dbReference>
<dbReference type="PANTHER" id="PTHR42733">
    <property type="entry name" value="DJ-1 PROTEIN"/>
    <property type="match status" value="1"/>
</dbReference>
<comment type="similarity">
    <text evidence="1">Belongs to the peptidase C56 family.</text>
</comment>
<protein>
    <submittedName>
        <fullName evidence="3">Type 1 glutamine amidotransferase domain-containing protein</fullName>
    </submittedName>
</protein>
<dbReference type="CDD" id="cd03134">
    <property type="entry name" value="GATase1_PfpI_like"/>
    <property type="match status" value="1"/>
</dbReference>
<evidence type="ECO:0000259" key="2">
    <source>
        <dbReference type="Pfam" id="PF01965"/>
    </source>
</evidence>
<name>A0ABT6SPS2_9ACTN</name>
<keyword evidence="4" id="KW-1185">Reference proteome</keyword>
<dbReference type="PANTHER" id="PTHR42733:SF12">
    <property type="entry name" value="PROTEINASE"/>
    <property type="match status" value="1"/>
</dbReference>
<dbReference type="EMBL" id="JASCIQ010000064">
    <property type="protein sequence ID" value="MDI3409241.1"/>
    <property type="molecule type" value="Genomic_DNA"/>
</dbReference>
<evidence type="ECO:0000313" key="3">
    <source>
        <dbReference type="EMBL" id="MDI3409241.1"/>
    </source>
</evidence>
<dbReference type="Pfam" id="PF01965">
    <property type="entry name" value="DJ-1_PfpI"/>
    <property type="match status" value="1"/>
</dbReference>
<evidence type="ECO:0000256" key="1">
    <source>
        <dbReference type="ARBA" id="ARBA00008542"/>
    </source>
</evidence>
<reference evidence="3 4" key="1">
    <citation type="submission" date="2023-05" db="EMBL/GenBank/DDBJ databases">
        <title>Draft genome sequence of Streptomyces sp. B-S-A6 isolated from a cave soil in Thailand.</title>
        <authorList>
            <person name="Chamroensaksri N."/>
            <person name="Muangham S."/>
        </authorList>
    </citation>
    <scope>NUCLEOTIDE SEQUENCE [LARGE SCALE GENOMIC DNA]</scope>
    <source>
        <strain evidence="3 4">B-S-A6</strain>
    </source>
</reference>
<organism evidence="3 4">
    <name type="scientific">Streptomyces cavernicola</name>
    <dbReference type="NCBI Taxonomy" id="3043613"/>
    <lineage>
        <taxon>Bacteria</taxon>
        <taxon>Bacillati</taxon>
        <taxon>Actinomycetota</taxon>
        <taxon>Actinomycetes</taxon>
        <taxon>Kitasatosporales</taxon>
        <taxon>Streptomycetaceae</taxon>
        <taxon>Streptomyces</taxon>
    </lineage>
</organism>
<dbReference type="InterPro" id="IPR029062">
    <property type="entry name" value="Class_I_gatase-like"/>
</dbReference>
<dbReference type="Proteomes" id="UP001223978">
    <property type="component" value="Unassembled WGS sequence"/>
</dbReference>
<evidence type="ECO:0000313" key="4">
    <source>
        <dbReference type="Proteomes" id="UP001223978"/>
    </source>
</evidence>
<dbReference type="InterPro" id="IPR006286">
    <property type="entry name" value="C56_PfpI-like"/>
</dbReference>
<dbReference type="InterPro" id="IPR002818">
    <property type="entry name" value="DJ-1/PfpI"/>
</dbReference>
<dbReference type="PROSITE" id="PS51276">
    <property type="entry name" value="PEPTIDASE_C56_PFPI"/>
    <property type="match status" value="1"/>
</dbReference>
<comment type="caution">
    <text evidence="3">The sequence shown here is derived from an EMBL/GenBank/DDBJ whole genome shotgun (WGS) entry which is preliminary data.</text>
</comment>
<accession>A0ABT6SPS2</accession>
<keyword evidence="3" id="KW-0315">Glutamine amidotransferase</keyword>
<dbReference type="SUPFAM" id="SSF52317">
    <property type="entry name" value="Class I glutamine amidotransferase-like"/>
    <property type="match status" value="1"/>
</dbReference>
<gene>
    <name evidence="3" type="ORF">QIS96_36160</name>
</gene>